<dbReference type="PANTHER" id="PTHR30606:SF10">
    <property type="entry name" value="PHOSPHATIDYLINOSITOL MANNOSIDE ACYLTRANSFERASE"/>
    <property type="match status" value="1"/>
</dbReference>
<evidence type="ECO:0000256" key="4">
    <source>
        <dbReference type="ARBA" id="ARBA00022679"/>
    </source>
</evidence>
<keyword evidence="3" id="KW-0997">Cell inner membrane</keyword>
<evidence type="ECO:0000256" key="2">
    <source>
        <dbReference type="ARBA" id="ARBA00022475"/>
    </source>
</evidence>
<dbReference type="Pfam" id="PF03279">
    <property type="entry name" value="Lip_A_acyltrans"/>
    <property type="match status" value="1"/>
</dbReference>
<name>A0A7C1SCP1_UNCW3</name>
<dbReference type="CDD" id="cd07984">
    <property type="entry name" value="LPLAT_LABLAT-like"/>
    <property type="match status" value="1"/>
</dbReference>
<reference evidence="7" key="1">
    <citation type="journal article" date="2020" name="mSystems">
        <title>Genome- and Community-Level Interaction Insights into Carbon Utilization and Element Cycling Functions of Hydrothermarchaeota in Hydrothermal Sediment.</title>
        <authorList>
            <person name="Zhou Z."/>
            <person name="Liu Y."/>
            <person name="Xu W."/>
            <person name="Pan J."/>
            <person name="Luo Z.H."/>
            <person name="Li M."/>
        </authorList>
    </citation>
    <scope>NUCLEOTIDE SEQUENCE [LARGE SCALE GENOMIC DNA]</scope>
    <source>
        <strain evidence="7">SpSt-265</strain>
    </source>
</reference>
<keyword evidence="5" id="KW-0472">Membrane</keyword>
<protein>
    <recommendedName>
        <fullName evidence="8">Lipid A biosynthesis acyltransferase</fullName>
    </recommendedName>
</protein>
<dbReference type="GO" id="GO:0016746">
    <property type="term" value="F:acyltransferase activity"/>
    <property type="evidence" value="ECO:0007669"/>
    <property type="project" value="UniProtKB-KW"/>
</dbReference>
<dbReference type="GO" id="GO:0005886">
    <property type="term" value="C:plasma membrane"/>
    <property type="evidence" value="ECO:0007669"/>
    <property type="project" value="UniProtKB-SubCell"/>
</dbReference>
<evidence type="ECO:0008006" key="8">
    <source>
        <dbReference type="Google" id="ProtNLM"/>
    </source>
</evidence>
<comment type="caution">
    <text evidence="7">The sequence shown here is derived from an EMBL/GenBank/DDBJ whole genome shotgun (WGS) entry which is preliminary data.</text>
</comment>
<sequence>MKRARNLAITWLMPFGTLLQFMLPRWLVTKIAIFIGGLACRLNPRKREKLIENYRHILGRHRSQTELTQIACRAFKNLALFYADLLRVPVMKKRTALLGTFDPRNINRVLKQNRSAILVTAHIGNWDLAGVFLTALGYPLSAVVEPIPRGWTKTFDRYRRACAMETIPIPEHSRINRAIERGKIVALVADRDLTGHGVLCPAFDAYRSFPKGPAVYALRHRIPVVIGYFIYQKRKNLPPYIGVIEPPIEFQPTANMDEDIHRLTSIIASKLNQIISSYPDQWLVFNADWKCGK</sequence>
<comment type="subcellular location">
    <subcellularLocation>
        <location evidence="1">Cell inner membrane</location>
    </subcellularLocation>
</comment>
<accession>A0A7C1SCP1</accession>
<keyword evidence="4" id="KW-0808">Transferase</keyword>
<dbReference type="AlphaFoldDB" id="A0A7C1SCP1"/>
<dbReference type="GO" id="GO:0009247">
    <property type="term" value="P:glycolipid biosynthetic process"/>
    <property type="evidence" value="ECO:0007669"/>
    <property type="project" value="UniProtKB-ARBA"/>
</dbReference>
<dbReference type="InterPro" id="IPR004960">
    <property type="entry name" value="LipA_acyltrans"/>
</dbReference>
<proteinExistence type="predicted"/>
<evidence type="ECO:0000313" key="7">
    <source>
        <dbReference type="EMBL" id="HEA86781.1"/>
    </source>
</evidence>
<gene>
    <name evidence="7" type="ORF">ENP94_02075</name>
</gene>
<dbReference type="EMBL" id="DSLG01000002">
    <property type="protein sequence ID" value="HEA86781.1"/>
    <property type="molecule type" value="Genomic_DNA"/>
</dbReference>
<evidence type="ECO:0000256" key="1">
    <source>
        <dbReference type="ARBA" id="ARBA00004533"/>
    </source>
</evidence>
<keyword evidence="6" id="KW-0012">Acyltransferase</keyword>
<dbReference type="PANTHER" id="PTHR30606">
    <property type="entry name" value="LIPID A BIOSYNTHESIS LAUROYL ACYLTRANSFERASE"/>
    <property type="match status" value="1"/>
</dbReference>
<evidence type="ECO:0000256" key="5">
    <source>
        <dbReference type="ARBA" id="ARBA00023136"/>
    </source>
</evidence>
<evidence type="ECO:0000256" key="3">
    <source>
        <dbReference type="ARBA" id="ARBA00022519"/>
    </source>
</evidence>
<keyword evidence="2" id="KW-1003">Cell membrane</keyword>
<evidence type="ECO:0000256" key="6">
    <source>
        <dbReference type="ARBA" id="ARBA00023315"/>
    </source>
</evidence>
<organism evidence="7">
    <name type="scientific">candidate division WOR-3 bacterium</name>
    <dbReference type="NCBI Taxonomy" id="2052148"/>
    <lineage>
        <taxon>Bacteria</taxon>
        <taxon>Bacteria division WOR-3</taxon>
    </lineage>
</organism>